<proteinExistence type="inferred from homology"/>
<keyword evidence="6" id="KW-0378">Hydrolase</keyword>
<organism evidence="18 19">
    <name type="scientific">Anabas testudineus</name>
    <name type="common">Climbing perch</name>
    <name type="synonym">Anthias testudineus</name>
    <dbReference type="NCBI Taxonomy" id="64144"/>
    <lineage>
        <taxon>Eukaryota</taxon>
        <taxon>Metazoa</taxon>
        <taxon>Chordata</taxon>
        <taxon>Craniata</taxon>
        <taxon>Vertebrata</taxon>
        <taxon>Euteleostomi</taxon>
        <taxon>Actinopterygii</taxon>
        <taxon>Neopterygii</taxon>
        <taxon>Teleostei</taxon>
        <taxon>Neoteleostei</taxon>
        <taxon>Acanthomorphata</taxon>
        <taxon>Anabantaria</taxon>
        <taxon>Anabantiformes</taxon>
        <taxon>Anabantoidei</taxon>
        <taxon>Anabantidae</taxon>
        <taxon>Anabas</taxon>
    </lineage>
</organism>
<evidence type="ECO:0000259" key="14">
    <source>
        <dbReference type="Pfam" id="PF13087"/>
    </source>
</evidence>
<keyword evidence="10" id="KW-0943">RNA-mediated gene silencing</keyword>
<dbReference type="Ensembl" id="ENSATET00000060027.2">
    <property type="protein sequence ID" value="ENSATEP00000044116.2"/>
    <property type="gene ID" value="ENSATEG00000027142.2"/>
</dbReference>
<protein>
    <recommendedName>
        <fullName evidence="3">RNA helicase</fullName>
        <ecNumber evidence="3">3.6.4.13</ecNumber>
    </recommendedName>
</protein>
<evidence type="ECO:0000259" key="13">
    <source>
        <dbReference type="Pfam" id="PF13086"/>
    </source>
</evidence>
<dbReference type="Pfam" id="PF21633">
    <property type="entry name" value="MOV-10_Ig-like"/>
    <property type="match status" value="1"/>
</dbReference>
<dbReference type="PANTHER" id="PTHR45418">
    <property type="entry name" value="CANCER/TESTIS ANTIGEN 55"/>
    <property type="match status" value="1"/>
</dbReference>
<comment type="subcellular location">
    <subcellularLocation>
        <location evidence="1">Cytoplasm</location>
        <location evidence="1">P-body</location>
    </subcellularLocation>
</comment>
<sequence>MSSVDHQQRKPQMFPAGWSAQKTGPGRSGGPHEPQNMVADEAQMAKQARQKIRARLKMAKLFQQYRGQIISNQYGVTVTSDPASTQDKIRLTVYENKTVVLFTVKNSGARKVYLTFWASDLVQNIFTVRDSNGNIIKTIKQHILGPGAEYKIGIHFCSEHAGFYEQLLVFTFKAGQRPSDKFKIVRLLEVIHWTSFSEELPPTATNSLCDLQAMTQTQADSAVLKWRKPDIPLKQYGKPDNLNDVRELDRELQKRPLNWKNYSWRFHLLLDLEELRLKTEIEKYNVDNVPMFRHKDSINLLFLQFADIFKNLSSLGLTGHQVLVSPLDQTGVFENRFYKGWVNHVDVMNVYLRFNNKLFLCNFKDGMRFNIIFAINRLPLLIQHRAVAHVYRHRLKEVLFPTGQQSSHHSHLHRLLEVENPEQRTAIQHIVSCSAKPAPYLVFGPPGTGKTMTLVEAMKQIVRTQASCTILACAPSNSAADHLCEKILESDIDKDKVFRLYALTFPVTNIPASIKSCCNLNQDTQTAMIPSKEALMKYKIMVTTLLTAERLVARGIPAGHYTYIFVDEAGQAAEPECIVPIAGLLKPQRCQVVLAGDLKQLGPVITFRMAEKHGLGVSLLERLMKHNNLYKAHDIYRYNTRFVTKLLRNYRSHPAILKIPNELFYKGELQPYALKKNCNSYCMWERLPKKGFPLIFHGVAGTDERDANSPSVYNMAEVAVLKEYLKSLIDHLHRKGTTKIVPGEIGIIAPYKKQVEKIRNALQMDKDLRGEDLENVLVGSVEQFQGKEFNIILVSTVRSNPKLTAHNQQFTLGFVNNAKRFNVAITRARALLIVVGDPRVLKTDQIWNKFIHYCQREGAYRGITVSDAEEDSLSAVLSGTPSGRVMKTNKIHAGRTH</sequence>
<comment type="catalytic activity">
    <reaction evidence="11">
        <text>ATP + H2O = ADP + phosphate + H(+)</text>
        <dbReference type="Rhea" id="RHEA:13065"/>
        <dbReference type="ChEBI" id="CHEBI:15377"/>
        <dbReference type="ChEBI" id="CHEBI:15378"/>
        <dbReference type="ChEBI" id="CHEBI:30616"/>
        <dbReference type="ChEBI" id="CHEBI:43474"/>
        <dbReference type="ChEBI" id="CHEBI:456216"/>
        <dbReference type="EC" id="3.6.4.13"/>
    </reaction>
</comment>
<dbReference type="InterPro" id="IPR041677">
    <property type="entry name" value="DNA2/NAM7_AAA_11"/>
</dbReference>
<evidence type="ECO:0000256" key="8">
    <source>
        <dbReference type="ARBA" id="ARBA00022840"/>
    </source>
</evidence>
<evidence type="ECO:0000256" key="3">
    <source>
        <dbReference type="ARBA" id="ARBA00012552"/>
    </source>
</evidence>
<evidence type="ECO:0000256" key="10">
    <source>
        <dbReference type="ARBA" id="ARBA00023158"/>
    </source>
</evidence>
<comment type="similarity">
    <text evidence="2">Belongs to the DNA2/NAM7 helicase family. SDE3 subfamily.</text>
</comment>
<dbReference type="InterPro" id="IPR027417">
    <property type="entry name" value="P-loop_NTPase"/>
</dbReference>
<evidence type="ECO:0000256" key="4">
    <source>
        <dbReference type="ARBA" id="ARBA00022490"/>
    </source>
</evidence>
<dbReference type="Gene3D" id="3.40.50.300">
    <property type="entry name" value="P-loop containing nucleotide triphosphate hydrolases"/>
    <property type="match status" value="2"/>
</dbReference>
<dbReference type="GO" id="GO:0003723">
    <property type="term" value="F:RNA binding"/>
    <property type="evidence" value="ECO:0007669"/>
    <property type="project" value="UniProtKB-KW"/>
</dbReference>
<dbReference type="PANTHER" id="PTHR45418:SF1">
    <property type="entry name" value="CANCER_TESTIS ANTIGEN 55"/>
    <property type="match status" value="1"/>
</dbReference>
<dbReference type="GO" id="GO:0000932">
    <property type="term" value="C:P-body"/>
    <property type="evidence" value="ECO:0007669"/>
    <property type="project" value="UniProtKB-SubCell"/>
</dbReference>
<dbReference type="GeneTree" id="ENSGT00940000156024"/>
<dbReference type="EC" id="3.6.4.13" evidence="3"/>
<evidence type="ECO:0000256" key="11">
    <source>
        <dbReference type="ARBA" id="ARBA00047984"/>
    </source>
</evidence>
<dbReference type="CDD" id="cd18808">
    <property type="entry name" value="SF1_C_Upf1"/>
    <property type="match status" value="1"/>
</dbReference>
<evidence type="ECO:0000256" key="12">
    <source>
        <dbReference type="SAM" id="MobiDB-lite"/>
    </source>
</evidence>
<evidence type="ECO:0000313" key="19">
    <source>
        <dbReference type="Proteomes" id="UP000265040"/>
    </source>
</evidence>
<dbReference type="InterPro" id="IPR026122">
    <property type="entry name" value="MOV-10/SDE3_DEXXQ/H-box"/>
</dbReference>
<dbReference type="CDD" id="cd18038">
    <property type="entry name" value="DEXXQc_Helz-like"/>
    <property type="match status" value="1"/>
</dbReference>
<dbReference type="InterPro" id="IPR041679">
    <property type="entry name" value="DNA2/NAM7-like_C"/>
</dbReference>
<keyword evidence="4" id="KW-0963">Cytoplasm</keyword>
<dbReference type="InterPro" id="IPR049080">
    <property type="entry name" value="MOV-10-like_beta-barrel"/>
</dbReference>
<evidence type="ECO:0000259" key="17">
    <source>
        <dbReference type="Pfam" id="PF21635"/>
    </source>
</evidence>
<dbReference type="GO" id="GO:0005524">
    <property type="term" value="F:ATP binding"/>
    <property type="evidence" value="ECO:0007669"/>
    <property type="project" value="UniProtKB-KW"/>
</dbReference>
<evidence type="ECO:0000259" key="16">
    <source>
        <dbReference type="Pfam" id="PF21634"/>
    </source>
</evidence>
<dbReference type="InterPro" id="IPR049079">
    <property type="entry name" value="Mov-10_helical"/>
</dbReference>
<keyword evidence="7" id="KW-0347">Helicase</keyword>
<keyword evidence="19" id="KW-1185">Reference proteome</keyword>
<accession>A0A7N6A9K0</accession>
<dbReference type="SUPFAM" id="SSF52540">
    <property type="entry name" value="P-loop containing nucleoside triphosphate hydrolases"/>
    <property type="match status" value="1"/>
</dbReference>
<feature type="domain" description="DNA2/NAM7 helicase helicase" evidence="13">
    <location>
        <begin position="420"/>
        <end position="504"/>
    </location>
</feature>
<evidence type="ECO:0000256" key="7">
    <source>
        <dbReference type="ARBA" id="ARBA00022806"/>
    </source>
</evidence>
<evidence type="ECO:0000256" key="5">
    <source>
        <dbReference type="ARBA" id="ARBA00022741"/>
    </source>
</evidence>
<gene>
    <name evidence="18" type="primary">MOV10</name>
</gene>
<feature type="domain" description="Helicase MOV-10 helical" evidence="17">
    <location>
        <begin position="250"/>
        <end position="282"/>
    </location>
</feature>
<evidence type="ECO:0000259" key="15">
    <source>
        <dbReference type="Pfam" id="PF21633"/>
    </source>
</evidence>
<feature type="domain" description="DNA2/NAM7 helicase helicase" evidence="13">
    <location>
        <begin position="528"/>
        <end position="605"/>
    </location>
</feature>
<feature type="region of interest" description="Disordered" evidence="12">
    <location>
        <begin position="1"/>
        <end position="35"/>
    </location>
</feature>
<reference evidence="18" key="3">
    <citation type="submission" date="2025-09" db="UniProtKB">
        <authorList>
            <consortium name="Ensembl"/>
        </authorList>
    </citation>
    <scope>IDENTIFICATION</scope>
</reference>
<dbReference type="AlphaFoldDB" id="A0A7N6A9K0"/>
<keyword evidence="9" id="KW-0694">RNA-binding</keyword>
<dbReference type="GO" id="GO:0031047">
    <property type="term" value="P:regulatory ncRNA-mediated gene silencing"/>
    <property type="evidence" value="ECO:0007669"/>
    <property type="project" value="UniProtKB-KW"/>
</dbReference>
<dbReference type="FunFam" id="3.40.50.300:FF:000608">
    <property type="entry name" value="Mov10 RISC complex RNA helicase"/>
    <property type="match status" value="1"/>
</dbReference>
<evidence type="ECO:0000256" key="2">
    <source>
        <dbReference type="ARBA" id="ARBA00005601"/>
    </source>
</evidence>
<reference evidence="18" key="1">
    <citation type="submission" date="2021-04" db="EMBL/GenBank/DDBJ databases">
        <authorList>
            <consortium name="Wellcome Sanger Institute Data Sharing"/>
        </authorList>
    </citation>
    <scope>NUCLEOTIDE SEQUENCE [LARGE SCALE GENOMIC DNA]</scope>
</reference>
<dbReference type="GO" id="GO:0016787">
    <property type="term" value="F:hydrolase activity"/>
    <property type="evidence" value="ECO:0007669"/>
    <property type="project" value="UniProtKB-KW"/>
</dbReference>
<dbReference type="InParanoid" id="A0A7N6A9K0"/>
<dbReference type="Pfam" id="PF21634">
    <property type="entry name" value="MOV-10_beta-barrel"/>
    <property type="match status" value="1"/>
</dbReference>
<dbReference type="InterPro" id="IPR047187">
    <property type="entry name" value="SF1_C_Upf1"/>
</dbReference>
<evidence type="ECO:0000313" key="18">
    <source>
        <dbReference type="Ensembl" id="ENSATEP00000044116.2"/>
    </source>
</evidence>
<dbReference type="Pfam" id="PF21635">
    <property type="entry name" value="Mov-10_helical"/>
    <property type="match status" value="1"/>
</dbReference>
<dbReference type="Pfam" id="PF13087">
    <property type="entry name" value="AAA_12"/>
    <property type="match status" value="1"/>
</dbReference>
<evidence type="ECO:0000256" key="9">
    <source>
        <dbReference type="ARBA" id="ARBA00022884"/>
    </source>
</evidence>
<keyword evidence="8" id="KW-0067">ATP-binding</keyword>
<dbReference type="InterPro" id="IPR049077">
    <property type="entry name" value="MOV-10_Ig-like"/>
</dbReference>
<name>A0A7N6A9K0_ANATE</name>
<dbReference type="Proteomes" id="UP000265040">
    <property type="component" value="Chromosome 7"/>
</dbReference>
<dbReference type="GO" id="GO:0032574">
    <property type="term" value="F:5'-3' RNA helicase activity"/>
    <property type="evidence" value="ECO:0007669"/>
    <property type="project" value="InterPro"/>
</dbReference>
<evidence type="ECO:0000256" key="1">
    <source>
        <dbReference type="ARBA" id="ARBA00004201"/>
    </source>
</evidence>
<feature type="domain" description="DNA2/NAM7 helicase-like C-terminal" evidence="14">
    <location>
        <begin position="616"/>
        <end position="838"/>
    </location>
</feature>
<dbReference type="Pfam" id="PF13086">
    <property type="entry name" value="AAA_11"/>
    <property type="match status" value="2"/>
</dbReference>
<feature type="domain" description="Helicase MOV-10-like beta-barrel" evidence="16">
    <location>
        <begin position="284"/>
        <end position="373"/>
    </location>
</feature>
<keyword evidence="5" id="KW-0547">Nucleotide-binding</keyword>
<feature type="domain" description="Helicase MOV-10 Ig-like" evidence="15">
    <location>
        <begin position="66"/>
        <end position="190"/>
    </location>
</feature>
<reference evidence="18" key="2">
    <citation type="submission" date="2025-08" db="UniProtKB">
        <authorList>
            <consortium name="Ensembl"/>
        </authorList>
    </citation>
    <scope>IDENTIFICATION</scope>
</reference>
<evidence type="ECO:0000256" key="6">
    <source>
        <dbReference type="ARBA" id="ARBA00022801"/>
    </source>
</evidence>